<evidence type="ECO:0000313" key="3">
    <source>
        <dbReference type="EMBL" id="MEF3835848.1"/>
    </source>
</evidence>
<feature type="transmembrane region" description="Helical" evidence="1">
    <location>
        <begin position="135"/>
        <end position="157"/>
    </location>
</feature>
<dbReference type="PANTHER" id="PTHR42957:SF1">
    <property type="entry name" value="HELICASE MJ1565-RELATED"/>
    <property type="match status" value="1"/>
</dbReference>
<dbReference type="InterPro" id="IPR002789">
    <property type="entry name" value="HerA_central"/>
</dbReference>
<protein>
    <submittedName>
        <fullName evidence="3">DUF87 domain-containing protein</fullName>
    </submittedName>
</protein>
<keyword evidence="1" id="KW-1133">Transmembrane helix</keyword>
<sequence>MKVSLTQLQRVFVAIIYLIVLIILFTIIDGNYNELLWKTSNDKRIWFFSGALLIILGKYVAEPFFSKPTDAITNSAAIIITLLTINDKEKFVFYEIILVISLLVLFFSLTTIFLKSFSGETIDKINKFSYDFSTKIGNSSFLFSLIYVPAIYSYFIKTDNPDIAGFVVLLAFWICIVFFDVIGKFVELFAVLFKKKEINEEELGQAIGCENPMLYQVEIDYLKHKSTNTTIGDLVTIENQKLSKSIGLIINKKQLLNKLWLEIYLLTDENETILKLPQNHRLQYDNVKTTLKSLNTVNKVKSIESFPQNLRDKVLASSLYSQKEEFVGYIEKGSNINQIVFQHLGDNKISEGGIVYTTIYGEETLYQLIDGQTREEPLEYKDGYGYEVAYARKLGYYNDEKNELNTRKWMPKIYTPVFLFENEAIQEEKLIDIAEMAIGRLPETSLKIPIMDYNSLVTHNTAILGILGIGKSRLTFELLKKLIYNSLVKIICIDVTNQYEKELSSYFEESNIVVDIEAAERLDLKNNNLTGVRDNPQTWGNEALYKVKLDKCISDFYGNDDARILILNPDWHNVSIAGSNFNITHKNDLSVAQKTRIISERAFKYSYEQGETMEAKCLLVYEEAHSLIPEWNSVANDGDKTAVNGTAKVILQGRKYGLGSLVITQRTANISKSILNQCNTIFALRVFDDTGKQFLENYIGSDYSNTLPTLEERHAIAVGKALKLKQPVIIQLNDMKYHIIENEEQEISNHEEE</sequence>
<evidence type="ECO:0000256" key="1">
    <source>
        <dbReference type="SAM" id="Phobius"/>
    </source>
</evidence>
<feature type="transmembrane region" description="Helical" evidence="1">
    <location>
        <begin position="44"/>
        <end position="61"/>
    </location>
</feature>
<comment type="caution">
    <text evidence="3">The sequence shown here is derived from an EMBL/GenBank/DDBJ whole genome shotgun (WGS) entry which is preliminary data.</text>
</comment>
<dbReference type="EMBL" id="JAODOP010000004">
    <property type="protein sequence ID" value="MEF3835848.1"/>
    <property type="molecule type" value="Genomic_DNA"/>
</dbReference>
<feature type="transmembrane region" description="Helical" evidence="1">
    <location>
        <begin position="12"/>
        <end position="32"/>
    </location>
</feature>
<dbReference type="Pfam" id="PF01935">
    <property type="entry name" value="DUF87"/>
    <property type="match status" value="1"/>
</dbReference>
<keyword evidence="1" id="KW-0812">Transmembrane</keyword>
<feature type="transmembrane region" description="Helical" evidence="1">
    <location>
        <begin position="163"/>
        <end position="186"/>
    </location>
</feature>
<proteinExistence type="predicted"/>
<dbReference type="Gene3D" id="3.40.50.300">
    <property type="entry name" value="P-loop containing nucleotide triphosphate hydrolases"/>
    <property type="match status" value="2"/>
</dbReference>
<dbReference type="Proteomes" id="UP001337305">
    <property type="component" value="Unassembled WGS sequence"/>
</dbReference>
<evidence type="ECO:0000259" key="2">
    <source>
        <dbReference type="Pfam" id="PF01935"/>
    </source>
</evidence>
<keyword evidence="4" id="KW-1185">Reference proteome</keyword>
<evidence type="ECO:0000313" key="4">
    <source>
        <dbReference type="Proteomes" id="UP001337305"/>
    </source>
</evidence>
<feature type="transmembrane region" description="Helical" evidence="1">
    <location>
        <begin position="91"/>
        <end position="114"/>
    </location>
</feature>
<feature type="domain" description="Helicase HerA central" evidence="2">
    <location>
        <begin position="438"/>
        <end position="592"/>
    </location>
</feature>
<dbReference type="RefSeq" id="WP_303308125.1">
    <property type="nucleotide sequence ID" value="NZ_JAODOP010000004.1"/>
</dbReference>
<dbReference type="SUPFAM" id="SSF52540">
    <property type="entry name" value="P-loop containing nucleoside triphosphate hydrolases"/>
    <property type="match status" value="1"/>
</dbReference>
<dbReference type="InterPro" id="IPR008571">
    <property type="entry name" value="HerA-like"/>
</dbReference>
<dbReference type="InterPro" id="IPR027417">
    <property type="entry name" value="P-loop_NTPase"/>
</dbReference>
<organism evidence="3 4">
    <name type="scientific">Flavivirga spongiicola</name>
    <dbReference type="NCBI Taxonomy" id="421621"/>
    <lineage>
        <taxon>Bacteria</taxon>
        <taxon>Pseudomonadati</taxon>
        <taxon>Bacteroidota</taxon>
        <taxon>Flavobacteriia</taxon>
        <taxon>Flavobacteriales</taxon>
        <taxon>Flavobacteriaceae</taxon>
        <taxon>Flavivirga</taxon>
    </lineage>
</organism>
<dbReference type="PANTHER" id="PTHR42957">
    <property type="entry name" value="HELICASE MJ1565-RELATED"/>
    <property type="match status" value="1"/>
</dbReference>
<reference evidence="3 4" key="1">
    <citation type="submission" date="2022-09" db="EMBL/GenBank/DDBJ databases">
        <title>Genome sequencing of Flavivirga sp. MEBiC05379.</title>
        <authorList>
            <person name="Oh H.-M."/>
            <person name="Kwon K.K."/>
            <person name="Park M.J."/>
            <person name="Yang S.-H."/>
        </authorList>
    </citation>
    <scope>NUCLEOTIDE SEQUENCE [LARGE SCALE GENOMIC DNA]</scope>
    <source>
        <strain evidence="3 4">MEBiC05379</strain>
    </source>
</reference>
<gene>
    <name evidence="3" type="ORF">N1F79_22175</name>
</gene>
<keyword evidence="1" id="KW-0472">Membrane</keyword>
<accession>A0ABU7XYP5</accession>
<name>A0ABU7XYP5_9FLAO</name>